<organism evidence="17 18">
    <name type="scientific">Adiantum capillus-veneris</name>
    <name type="common">Maidenhair fern</name>
    <dbReference type="NCBI Taxonomy" id="13818"/>
    <lineage>
        <taxon>Eukaryota</taxon>
        <taxon>Viridiplantae</taxon>
        <taxon>Streptophyta</taxon>
        <taxon>Embryophyta</taxon>
        <taxon>Tracheophyta</taxon>
        <taxon>Polypodiopsida</taxon>
        <taxon>Polypodiidae</taxon>
        <taxon>Polypodiales</taxon>
        <taxon>Pteridineae</taxon>
        <taxon>Pteridaceae</taxon>
        <taxon>Vittarioideae</taxon>
        <taxon>Adiantum</taxon>
    </lineage>
</organism>
<dbReference type="Gene3D" id="3.40.1170.60">
    <property type="match status" value="1"/>
</dbReference>
<dbReference type="FunFam" id="3.40.1170.60:FF:000003">
    <property type="entry name" value="DNA polymerase eta"/>
    <property type="match status" value="1"/>
</dbReference>
<dbReference type="Gene3D" id="1.10.150.20">
    <property type="entry name" value="5' to 3' exonuclease, C-terminal subdomain"/>
    <property type="match status" value="1"/>
</dbReference>
<evidence type="ECO:0000313" key="17">
    <source>
        <dbReference type="EMBL" id="KAI5072939.1"/>
    </source>
</evidence>
<evidence type="ECO:0000256" key="9">
    <source>
        <dbReference type="ARBA" id="ARBA00022763"/>
    </source>
</evidence>
<dbReference type="GO" id="GO:0042276">
    <property type="term" value="P:error-prone translesion synthesis"/>
    <property type="evidence" value="ECO:0007669"/>
    <property type="project" value="TreeGrafter"/>
</dbReference>
<proteinExistence type="inferred from homology"/>
<dbReference type="Pfam" id="PF00817">
    <property type="entry name" value="IMS"/>
    <property type="match status" value="1"/>
</dbReference>
<keyword evidence="9" id="KW-0227">DNA damage</keyword>
<dbReference type="InterPro" id="IPR043502">
    <property type="entry name" value="DNA/RNA_pol_sf"/>
</dbReference>
<name>A0A9D4ZEY8_ADICA</name>
<evidence type="ECO:0000256" key="1">
    <source>
        <dbReference type="ARBA" id="ARBA00001936"/>
    </source>
</evidence>
<evidence type="ECO:0000256" key="8">
    <source>
        <dbReference type="ARBA" id="ARBA00022723"/>
    </source>
</evidence>
<dbReference type="FunFam" id="1.10.150.20:FF:000014">
    <property type="entry name" value="Polymerase (DNA directed), eta"/>
    <property type="match status" value="1"/>
</dbReference>
<feature type="compositionally biased region" description="Polar residues" evidence="15">
    <location>
        <begin position="536"/>
        <end position="546"/>
    </location>
</feature>
<dbReference type="GO" id="GO:0035861">
    <property type="term" value="C:site of double-strand break"/>
    <property type="evidence" value="ECO:0007669"/>
    <property type="project" value="TreeGrafter"/>
</dbReference>
<dbReference type="OrthoDB" id="5723at2759"/>
<dbReference type="GO" id="GO:0046872">
    <property type="term" value="F:metal ion binding"/>
    <property type="evidence" value="ECO:0007669"/>
    <property type="project" value="UniProtKB-KW"/>
</dbReference>
<keyword evidence="8" id="KW-0479">Metal-binding</keyword>
<comment type="caution">
    <text evidence="17">The sequence shown here is derived from an EMBL/GenBank/DDBJ whole genome shotgun (WGS) entry which is preliminary data.</text>
</comment>
<protein>
    <recommendedName>
        <fullName evidence="13">DNA polymerase eta</fullName>
        <ecNumber evidence="5">2.7.7.7</ecNumber>
    </recommendedName>
</protein>
<evidence type="ECO:0000256" key="12">
    <source>
        <dbReference type="ARBA" id="ARBA00023242"/>
    </source>
</evidence>
<dbReference type="InterPro" id="IPR036775">
    <property type="entry name" value="DNA_pol_Y-fam_lit_finger_sf"/>
</dbReference>
<dbReference type="Gene3D" id="3.30.1490.100">
    <property type="entry name" value="DNA polymerase, Y-family, little finger domain"/>
    <property type="match status" value="1"/>
</dbReference>
<dbReference type="GO" id="GO:0005634">
    <property type="term" value="C:nucleus"/>
    <property type="evidence" value="ECO:0007669"/>
    <property type="project" value="UniProtKB-SubCell"/>
</dbReference>
<dbReference type="InterPro" id="IPR017961">
    <property type="entry name" value="DNA_pol_Y-fam_little_finger"/>
</dbReference>
<dbReference type="Pfam" id="PF21704">
    <property type="entry name" value="POLH-Rev1_HhH"/>
    <property type="match status" value="1"/>
</dbReference>
<dbReference type="Pfam" id="PF11799">
    <property type="entry name" value="IMS_C"/>
    <property type="match status" value="1"/>
</dbReference>
<evidence type="ECO:0000256" key="5">
    <source>
        <dbReference type="ARBA" id="ARBA00012417"/>
    </source>
</evidence>
<gene>
    <name evidence="17" type="ORF">GOP47_0013045</name>
</gene>
<dbReference type="PANTHER" id="PTHR45873">
    <property type="entry name" value="DNA POLYMERASE ETA"/>
    <property type="match status" value="1"/>
</dbReference>
<dbReference type="Gene3D" id="3.30.70.270">
    <property type="match status" value="1"/>
</dbReference>
<evidence type="ECO:0000256" key="15">
    <source>
        <dbReference type="SAM" id="MobiDB-lite"/>
    </source>
</evidence>
<evidence type="ECO:0000256" key="10">
    <source>
        <dbReference type="ARBA" id="ARBA00022842"/>
    </source>
</evidence>
<evidence type="ECO:0000256" key="2">
    <source>
        <dbReference type="ARBA" id="ARBA00001946"/>
    </source>
</evidence>
<dbReference type="GO" id="GO:0003684">
    <property type="term" value="F:damaged DNA binding"/>
    <property type="evidence" value="ECO:0007669"/>
    <property type="project" value="InterPro"/>
</dbReference>
<comment type="cofactor">
    <cofactor evidence="2">
        <name>Mg(2+)</name>
        <dbReference type="ChEBI" id="CHEBI:18420"/>
    </cofactor>
</comment>
<dbReference type="Proteomes" id="UP000886520">
    <property type="component" value="Chromosome 12"/>
</dbReference>
<evidence type="ECO:0000256" key="11">
    <source>
        <dbReference type="ARBA" id="ARBA00023204"/>
    </source>
</evidence>
<dbReference type="SUPFAM" id="SSF100879">
    <property type="entry name" value="Lesion bypass DNA polymerase (Y-family), little finger domain"/>
    <property type="match status" value="1"/>
</dbReference>
<evidence type="ECO:0000256" key="13">
    <source>
        <dbReference type="ARBA" id="ARBA00044975"/>
    </source>
</evidence>
<keyword evidence="18" id="KW-1185">Reference proteome</keyword>
<evidence type="ECO:0000256" key="7">
    <source>
        <dbReference type="ARBA" id="ARBA00022695"/>
    </source>
</evidence>
<keyword evidence="11" id="KW-0234">DNA repair</keyword>
<evidence type="ECO:0000259" key="16">
    <source>
        <dbReference type="PROSITE" id="PS50173"/>
    </source>
</evidence>
<dbReference type="SUPFAM" id="SSF56672">
    <property type="entry name" value="DNA/RNA polymerases"/>
    <property type="match status" value="1"/>
</dbReference>
<dbReference type="PANTHER" id="PTHR45873:SF1">
    <property type="entry name" value="DNA POLYMERASE ETA"/>
    <property type="match status" value="1"/>
</dbReference>
<evidence type="ECO:0000256" key="14">
    <source>
        <dbReference type="ARBA" id="ARBA00049244"/>
    </source>
</evidence>
<comment type="catalytic activity">
    <reaction evidence="14">
        <text>DNA(n) + a 2'-deoxyribonucleoside 5'-triphosphate = DNA(n+1) + diphosphate</text>
        <dbReference type="Rhea" id="RHEA:22508"/>
        <dbReference type="Rhea" id="RHEA-COMP:17339"/>
        <dbReference type="Rhea" id="RHEA-COMP:17340"/>
        <dbReference type="ChEBI" id="CHEBI:33019"/>
        <dbReference type="ChEBI" id="CHEBI:61560"/>
        <dbReference type="ChEBI" id="CHEBI:173112"/>
        <dbReference type="EC" id="2.7.7.7"/>
    </reaction>
</comment>
<accession>A0A9D4ZEY8</accession>
<keyword evidence="10" id="KW-0460">Magnesium</keyword>
<feature type="region of interest" description="Disordered" evidence="15">
    <location>
        <begin position="516"/>
        <end position="548"/>
    </location>
</feature>
<feature type="compositionally biased region" description="Basic and acidic residues" evidence="15">
    <location>
        <begin position="521"/>
        <end position="535"/>
    </location>
</feature>
<evidence type="ECO:0000256" key="3">
    <source>
        <dbReference type="ARBA" id="ARBA00004123"/>
    </source>
</evidence>
<evidence type="ECO:0000313" key="18">
    <source>
        <dbReference type="Proteomes" id="UP000886520"/>
    </source>
</evidence>
<keyword evidence="6" id="KW-0808">Transferase</keyword>
<dbReference type="EMBL" id="JABFUD020000012">
    <property type="protein sequence ID" value="KAI5072939.1"/>
    <property type="molecule type" value="Genomic_DNA"/>
</dbReference>
<dbReference type="GO" id="GO:0005657">
    <property type="term" value="C:replication fork"/>
    <property type="evidence" value="ECO:0007669"/>
    <property type="project" value="TreeGrafter"/>
</dbReference>
<dbReference type="InterPro" id="IPR001126">
    <property type="entry name" value="UmuC"/>
</dbReference>
<dbReference type="GO" id="GO:0006281">
    <property type="term" value="P:DNA repair"/>
    <property type="evidence" value="ECO:0007669"/>
    <property type="project" value="UniProtKB-KW"/>
</dbReference>
<keyword evidence="12" id="KW-0539">Nucleus</keyword>
<dbReference type="PIRSF" id="PIRSF036603">
    <property type="entry name" value="DPol_eta"/>
    <property type="match status" value="1"/>
</dbReference>
<dbReference type="AlphaFoldDB" id="A0A9D4ZEY8"/>
<sequence>MPVARPEPAEVRVIAHVDLDCFYVQVEQRKRPELRGKPTGVVQYNPWKGGGLIAVGYEARKFGVTRNMRGDEAKKVCPDIELIQVPVAHGKADLTQYRDAGSEVVTVLSRKGTCERASIDEVYLDITEASAALLFQEPFSEEVLKSHILGLSEVGQEWSITVKGWLSRSILDPKDRMLANGAIIIAELRKAVLTETGFTCSAGIAHNKMLAKLASGMHKPAQQTVVPSLSVTALLAALPVKKMKQLGGKLGDSLKNDLHISFVGDLLQLSETRLQDLYGVNTGTWLWSTARGLSGDEVKSRTLPKSHSCGKTFPGPKALKNLDDVKHWIRELAMELQERLDVDLQQNHRMAHLLTLHAGTNHGYKANEDHKFPSKSCVLRFGKEKVASDAFRLFERGLNDYLAQNKVSPKNRGSGAWAVTSLFIGASNIWAIPSGVNPITHFFSSPTSPACISQEKGGPSSPLSSSSILDLDAPLSPCEGPENDNETNYYSCNNPDAWGVNMDLEPFMLAECKSSRLPIDGPEKGGDESHGHDQPATESVIPTTDAQESDVMCTPAFGELRHVYQDPCALQLPASSSGQCEVNTFNIKTNTDTDQKSSEGQELIMDCSPVEQEDPLTVVEALEQEASLAIAAASEATCTTSYNNIQTADGPLVTRYKEVDTNGSEFQTFQEDPVAESRQQISRNLKLKDVWDRKLSTPSPSARPTQSQYHHNWEYKEGDIDREVFSELPEEIQEELCRSLGFKRSRKSTIGDFFKNASLARGNNANA</sequence>
<feature type="domain" description="UmuC" evidence="16">
    <location>
        <begin position="14"/>
        <end position="247"/>
    </location>
</feature>
<dbReference type="InterPro" id="IPR043128">
    <property type="entry name" value="Rev_trsase/Diguanyl_cyclase"/>
</dbReference>
<evidence type="ECO:0000256" key="6">
    <source>
        <dbReference type="ARBA" id="ARBA00022679"/>
    </source>
</evidence>
<evidence type="ECO:0000256" key="4">
    <source>
        <dbReference type="ARBA" id="ARBA00010945"/>
    </source>
</evidence>
<comment type="subcellular location">
    <subcellularLocation>
        <location evidence="3">Nucleus</location>
    </subcellularLocation>
</comment>
<dbReference type="Gene3D" id="6.10.250.1630">
    <property type="match status" value="1"/>
</dbReference>
<dbReference type="PROSITE" id="PS50173">
    <property type="entry name" value="UMUC"/>
    <property type="match status" value="1"/>
</dbReference>
<reference evidence="17" key="1">
    <citation type="submission" date="2021-01" db="EMBL/GenBank/DDBJ databases">
        <title>Adiantum capillus-veneris genome.</title>
        <authorList>
            <person name="Fang Y."/>
            <person name="Liao Q."/>
        </authorList>
    </citation>
    <scope>NUCLEOTIDE SEQUENCE</scope>
    <source>
        <strain evidence="17">H3</strain>
        <tissue evidence="17">Leaf</tissue>
    </source>
</reference>
<keyword evidence="7" id="KW-0548">Nucleotidyltransferase</keyword>
<dbReference type="GO" id="GO:0009411">
    <property type="term" value="P:response to UV"/>
    <property type="evidence" value="ECO:0007669"/>
    <property type="project" value="UniProtKB-ARBA"/>
</dbReference>
<comment type="similarity">
    <text evidence="4">Belongs to the DNA polymerase type-Y family.</text>
</comment>
<dbReference type="FunFam" id="3.30.70.270:FF:000029">
    <property type="entry name" value="DNA polymerase eta"/>
    <property type="match status" value="1"/>
</dbReference>
<dbReference type="GO" id="GO:0003887">
    <property type="term" value="F:DNA-directed DNA polymerase activity"/>
    <property type="evidence" value="ECO:0007669"/>
    <property type="project" value="UniProtKB-EC"/>
</dbReference>
<dbReference type="InterPro" id="IPR052230">
    <property type="entry name" value="DNA_polymerase_eta"/>
</dbReference>
<dbReference type="EC" id="2.7.7.7" evidence="5"/>
<comment type="cofactor">
    <cofactor evidence="1">
        <name>Mn(2+)</name>
        <dbReference type="ChEBI" id="CHEBI:29035"/>
    </cofactor>
</comment>